<evidence type="ECO:0000256" key="1">
    <source>
        <dbReference type="SAM" id="MobiDB-lite"/>
    </source>
</evidence>
<name>A0ABR1J9L3_9AGAR</name>
<gene>
    <name evidence="3" type="ORF">VKT23_012578</name>
</gene>
<evidence type="ECO:0000259" key="2">
    <source>
        <dbReference type="Pfam" id="PF20415"/>
    </source>
</evidence>
<dbReference type="EMBL" id="JBANRG010000031">
    <property type="protein sequence ID" value="KAK7451240.1"/>
    <property type="molecule type" value="Genomic_DNA"/>
</dbReference>
<reference evidence="3 4" key="1">
    <citation type="submission" date="2024-01" db="EMBL/GenBank/DDBJ databases">
        <title>A draft genome for the cacao thread blight pathogen Marasmiellus scandens.</title>
        <authorList>
            <person name="Baruah I.K."/>
            <person name="Leung J."/>
            <person name="Bukari Y."/>
            <person name="Amoako-Attah I."/>
            <person name="Meinhardt L.W."/>
            <person name="Bailey B.A."/>
            <person name="Cohen S.P."/>
        </authorList>
    </citation>
    <scope>NUCLEOTIDE SEQUENCE [LARGE SCALE GENOMIC DNA]</scope>
    <source>
        <strain evidence="3 4">GH-19</strain>
    </source>
</reference>
<accession>A0ABR1J9L3</accession>
<protein>
    <recommendedName>
        <fullName evidence="2">DUF6699 domain-containing protein</fullName>
    </recommendedName>
</protein>
<feature type="domain" description="DUF6699" evidence="2">
    <location>
        <begin position="243"/>
        <end position="403"/>
    </location>
</feature>
<sequence length="430" mass="48801">MVRTNVKFSPNSPIPSKVFVPGHRVKTPIRSIIRKSARKDSGIDADDLHVFGITKSSLSRQKLDSTRKARSVHFDINVSDSMDQSDAGTSVSTDPHFEKHTASIRSCEESENATFVTSGKPQAKKRDYHTRNKSIQKQKPRGKAEWHALLLGDHDIDPSIRQPRRLLETTTNLSHRASSTYYQIDPYAPEPFEVTIPDLTSEAFNLDALAYALPHPHRSSPSTSLPSQRLTPQLHSELGLYPLQWSLLHLPRDARSTLPPSSFATGLDLQEVFESPASPGVQTILIHVRQMGDVLDRLAVQWGPIRVSKSHKTPDITVLDVLEATRWYFHQRLTEDEERSLTRSWKDRALDSRVARILEEERKLAVRGFDDFESKHARHVREWGDFYMRLDLLSGCTQFGGLSIWECADMGRTLHLNLRLMPDFNSVGFV</sequence>
<comment type="caution">
    <text evidence="3">The sequence shown here is derived from an EMBL/GenBank/DDBJ whole genome shotgun (WGS) entry which is preliminary data.</text>
</comment>
<evidence type="ECO:0000313" key="4">
    <source>
        <dbReference type="Proteomes" id="UP001498398"/>
    </source>
</evidence>
<feature type="region of interest" description="Disordered" evidence="1">
    <location>
        <begin position="82"/>
        <end position="143"/>
    </location>
</feature>
<feature type="compositionally biased region" description="Polar residues" evidence="1">
    <location>
        <begin position="82"/>
        <end position="93"/>
    </location>
</feature>
<evidence type="ECO:0000313" key="3">
    <source>
        <dbReference type="EMBL" id="KAK7451240.1"/>
    </source>
</evidence>
<feature type="compositionally biased region" description="Basic residues" evidence="1">
    <location>
        <begin position="122"/>
        <end position="141"/>
    </location>
</feature>
<dbReference type="Proteomes" id="UP001498398">
    <property type="component" value="Unassembled WGS sequence"/>
</dbReference>
<proteinExistence type="predicted"/>
<dbReference type="Pfam" id="PF20415">
    <property type="entry name" value="DUF6699"/>
    <property type="match status" value="1"/>
</dbReference>
<keyword evidence="4" id="KW-1185">Reference proteome</keyword>
<organism evidence="3 4">
    <name type="scientific">Marasmiellus scandens</name>
    <dbReference type="NCBI Taxonomy" id="2682957"/>
    <lineage>
        <taxon>Eukaryota</taxon>
        <taxon>Fungi</taxon>
        <taxon>Dikarya</taxon>
        <taxon>Basidiomycota</taxon>
        <taxon>Agaricomycotina</taxon>
        <taxon>Agaricomycetes</taxon>
        <taxon>Agaricomycetidae</taxon>
        <taxon>Agaricales</taxon>
        <taxon>Marasmiineae</taxon>
        <taxon>Omphalotaceae</taxon>
        <taxon>Marasmiellus</taxon>
    </lineage>
</organism>
<dbReference type="InterPro" id="IPR046522">
    <property type="entry name" value="DUF6699"/>
</dbReference>